<dbReference type="NCBIfam" id="TIGR00838">
    <property type="entry name" value="argH"/>
    <property type="match status" value="1"/>
</dbReference>
<reference evidence="6" key="1">
    <citation type="submission" date="2020-07" db="EMBL/GenBank/DDBJ databases">
        <title>Huge and variable diversity of episymbiotic CPR bacteria and DPANN archaea in groundwater ecosystems.</title>
        <authorList>
            <person name="He C.Y."/>
            <person name="Keren R."/>
            <person name="Whittaker M."/>
            <person name="Farag I.F."/>
            <person name="Doudna J."/>
            <person name="Cate J.H.D."/>
            <person name="Banfield J.F."/>
        </authorList>
    </citation>
    <scope>NUCLEOTIDE SEQUENCE</scope>
    <source>
        <strain evidence="6">NC_groundwater_1813_Pr3_B-0.1um_71_17</strain>
    </source>
</reference>
<organism evidence="6 7">
    <name type="scientific">Eiseniibacteriota bacterium</name>
    <dbReference type="NCBI Taxonomy" id="2212470"/>
    <lineage>
        <taxon>Bacteria</taxon>
        <taxon>Candidatus Eiseniibacteriota</taxon>
    </lineage>
</organism>
<dbReference type="EC" id="4.3.2.1" evidence="2 4"/>
<dbReference type="InterPro" id="IPR029419">
    <property type="entry name" value="Arg_succ_lyase_C"/>
</dbReference>
<dbReference type="Proteomes" id="UP000696931">
    <property type="component" value="Unassembled WGS sequence"/>
</dbReference>
<dbReference type="NCBIfam" id="NF005840">
    <property type="entry name" value="PRK07757.1"/>
    <property type="match status" value="1"/>
</dbReference>
<dbReference type="Gene3D" id="1.20.200.10">
    <property type="entry name" value="Fumarase/aspartase (Central domain)"/>
    <property type="match status" value="1"/>
</dbReference>
<dbReference type="InterPro" id="IPR000362">
    <property type="entry name" value="Fumarate_lyase_fam"/>
</dbReference>
<dbReference type="Pfam" id="PF14698">
    <property type="entry name" value="ASL_C2"/>
    <property type="match status" value="1"/>
</dbReference>
<keyword evidence="4" id="KW-0028">Amino-acid biosynthesis</keyword>
<dbReference type="PANTHER" id="PTHR43814">
    <property type="entry name" value="ARGININOSUCCINATE LYASE"/>
    <property type="match status" value="1"/>
</dbReference>
<dbReference type="FunFam" id="1.20.200.10:FF:000015">
    <property type="entry name" value="argininosuccinate lyase isoform X2"/>
    <property type="match status" value="1"/>
</dbReference>
<protein>
    <recommendedName>
        <fullName evidence="2 4">Argininosuccinate lyase</fullName>
        <shortName evidence="4">ASAL</shortName>
        <ecNumber evidence="2 4">4.3.2.1</ecNumber>
    </recommendedName>
    <alternativeName>
        <fullName evidence="4">Arginosuccinase</fullName>
    </alternativeName>
</protein>
<keyword evidence="3 4" id="KW-0055">Arginine biosynthesis</keyword>
<dbReference type="Pfam" id="PF00206">
    <property type="entry name" value="Lyase_1"/>
    <property type="match status" value="1"/>
</dbReference>
<dbReference type="AlphaFoldDB" id="A0A933WBQ8"/>
<name>A0A933WBQ8_UNCEI</name>
<dbReference type="GO" id="GO:0005829">
    <property type="term" value="C:cytosol"/>
    <property type="evidence" value="ECO:0007669"/>
    <property type="project" value="TreeGrafter"/>
</dbReference>
<dbReference type="Pfam" id="PF00583">
    <property type="entry name" value="Acetyltransf_1"/>
    <property type="match status" value="1"/>
</dbReference>
<evidence type="ECO:0000259" key="5">
    <source>
        <dbReference type="PROSITE" id="PS51186"/>
    </source>
</evidence>
<dbReference type="InterPro" id="IPR016181">
    <property type="entry name" value="Acyl_CoA_acyltransferase"/>
</dbReference>
<comment type="subcellular location">
    <subcellularLocation>
        <location evidence="4">Cytoplasm</location>
    </subcellularLocation>
</comment>
<dbReference type="HAMAP" id="MF_00006">
    <property type="entry name" value="Arg_succ_lyase"/>
    <property type="match status" value="1"/>
</dbReference>
<evidence type="ECO:0000313" key="7">
    <source>
        <dbReference type="Proteomes" id="UP000696931"/>
    </source>
</evidence>
<keyword evidence="4" id="KW-0963">Cytoplasm</keyword>
<evidence type="ECO:0000256" key="3">
    <source>
        <dbReference type="ARBA" id="ARBA00022571"/>
    </source>
</evidence>
<evidence type="ECO:0000313" key="6">
    <source>
        <dbReference type="EMBL" id="MBI5170579.1"/>
    </source>
</evidence>
<dbReference type="InterPro" id="IPR022761">
    <property type="entry name" value="Fumarate_lyase_N"/>
</dbReference>
<gene>
    <name evidence="4 6" type="primary">argH</name>
    <name evidence="6" type="ORF">HZA61_13910</name>
</gene>
<sequence length="697" mass="74168">MAEKDAVWTGRLAAGLDPRAQRLNDSLPVDKRLWPEELAMSRAYATTLGSCGVLTELDLTALLDACDKLERGLAAGEITLKGEDVHSAVEAGLEGFCGEPARRLHTGRSRNDQVATLFRMRVMRLCDEAISDVQTLGRAIVSQARRSEGLACAAYTHLQPAQPILLAHFWLAHAAAFERDEERFAAAREAADRMPLGSGAVAGTPLVYDRFDLATRLGFTRLAANSLDAVGDRDFALEYLNAAALLGLHLSRLAEDLVLACSPGFGWFAAPDGFSTGSSLLPQKRNPDLFELARGKSARLLANAQQLAVLLKGLPISYQKDLQEDKAAVFDTGDQLESLLEALPPAIAALVPNPEKLKAGLTSDLLAVELADALVAEGVPFRDAHRVVGQLWAAAEKAGVDPIALPLEARTAIHPLFTDDRVGSLTFEGALARRSHSPGAGPGSVAEQLAYAEARLGLGPGEALRERRESAAALPSASRAREALASTVGASGASGADGAETSAAADVVTRPDGIVLRRARVSDIPGIAGVMSKYVEQNILLPRPVSELFQCVREFWVAEQDGEVIATAALRLLWGDLGEVRSLAVRPDAHGKGLGAQLVAAVVADARALGLPRLIALTREVEFFQSCGFTVEQRELLPRKVWTDCVKCPRRHACDEIAVALDLVPGAGEEAAKQARGSYTLPLPQAAYVEPPLPIIS</sequence>
<comment type="pathway">
    <text evidence="1 4">Amino-acid biosynthesis; L-arginine biosynthesis; L-arginine from L-ornithine and carbamoyl phosphate: step 3/3.</text>
</comment>
<dbReference type="PROSITE" id="PS51186">
    <property type="entry name" value="GNAT"/>
    <property type="match status" value="1"/>
</dbReference>
<dbReference type="EMBL" id="JACRIW010000099">
    <property type="protein sequence ID" value="MBI5170579.1"/>
    <property type="molecule type" value="Genomic_DNA"/>
</dbReference>
<dbReference type="PANTHER" id="PTHR43814:SF1">
    <property type="entry name" value="ARGININOSUCCINATE LYASE"/>
    <property type="match status" value="1"/>
</dbReference>
<evidence type="ECO:0000256" key="4">
    <source>
        <dbReference type="HAMAP-Rule" id="MF_00006"/>
    </source>
</evidence>
<accession>A0A933WBQ8</accession>
<evidence type="ECO:0000256" key="1">
    <source>
        <dbReference type="ARBA" id="ARBA00004941"/>
    </source>
</evidence>
<dbReference type="InterPro" id="IPR008948">
    <property type="entry name" value="L-Aspartase-like"/>
</dbReference>
<dbReference type="InterPro" id="IPR000182">
    <property type="entry name" value="GNAT_dom"/>
</dbReference>
<dbReference type="CDD" id="cd04301">
    <property type="entry name" value="NAT_SF"/>
    <property type="match status" value="1"/>
</dbReference>
<dbReference type="SUPFAM" id="SSF48557">
    <property type="entry name" value="L-aspartase-like"/>
    <property type="match status" value="1"/>
</dbReference>
<dbReference type="GO" id="GO:0004056">
    <property type="term" value="F:argininosuccinate lyase activity"/>
    <property type="evidence" value="ECO:0007669"/>
    <property type="project" value="UniProtKB-UniRule"/>
</dbReference>
<dbReference type="Gene3D" id="1.10.40.30">
    <property type="entry name" value="Fumarase/aspartase (C-terminal domain)"/>
    <property type="match status" value="1"/>
</dbReference>
<comment type="caution">
    <text evidence="6">The sequence shown here is derived from an EMBL/GenBank/DDBJ whole genome shotgun (WGS) entry which is preliminary data.</text>
</comment>
<dbReference type="Gene3D" id="3.40.630.30">
    <property type="match status" value="1"/>
</dbReference>
<comment type="similarity">
    <text evidence="4">Belongs to the lyase 1 family. Argininosuccinate lyase subfamily.</text>
</comment>
<dbReference type="GO" id="GO:0016747">
    <property type="term" value="F:acyltransferase activity, transferring groups other than amino-acyl groups"/>
    <property type="evidence" value="ECO:0007669"/>
    <property type="project" value="InterPro"/>
</dbReference>
<keyword evidence="4 6" id="KW-0456">Lyase</keyword>
<comment type="catalytic activity">
    <reaction evidence="4">
        <text>2-(N(omega)-L-arginino)succinate = fumarate + L-arginine</text>
        <dbReference type="Rhea" id="RHEA:24020"/>
        <dbReference type="ChEBI" id="CHEBI:29806"/>
        <dbReference type="ChEBI" id="CHEBI:32682"/>
        <dbReference type="ChEBI" id="CHEBI:57472"/>
        <dbReference type="EC" id="4.3.2.1"/>
    </reaction>
</comment>
<dbReference type="CDD" id="cd01359">
    <property type="entry name" value="Argininosuccinate_lyase"/>
    <property type="match status" value="1"/>
</dbReference>
<dbReference type="SUPFAM" id="SSF55729">
    <property type="entry name" value="Acyl-CoA N-acyltransferases (Nat)"/>
    <property type="match status" value="1"/>
</dbReference>
<proteinExistence type="inferred from homology"/>
<dbReference type="GO" id="GO:0042450">
    <property type="term" value="P:L-arginine biosynthetic process via ornithine"/>
    <property type="evidence" value="ECO:0007669"/>
    <property type="project" value="UniProtKB-UniRule"/>
</dbReference>
<feature type="domain" description="N-acetyltransferase" evidence="5">
    <location>
        <begin position="514"/>
        <end position="651"/>
    </location>
</feature>
<dbReference type="InterPro" id="IPR009049">
    <property type="entry name" value="Argininosuccinate_lyase"/>
</dbReference>
<dbReference type="PRINTS" id="PR00145">
    <property type="entry name" value="ARGSUCLYASE"/>
</dbReference>
<dbReference type="InterPro" id="IPR024083">
    <property type="entry name" value="Fumarase/histidase_N"/>
</dbReference>
<evidence type="ECO:0000256" key="2">
    <source>
        <dbReference type="ARBA" id="ARBA00012338"/>
    </source>
</evidence>
<dbReference type="Gene3D" id="1.10.275.10">
    <property type="entry name" value="Fumarase/aspartase (N-terminal domain)"/>
    <property type="match status" value="1"/>
</dbReference>
<dbReference type="PRINTS" id="PR00149">
    <property type="entry name" value="FUMRATELYASE"/>
</dbReference>